<organism evidence="1 2">
    <name type="scientific">Paragonimus heterotremus</name>
    <dbReference type="NCBI Taxonomy" id="100268"/>
    <lineage>
        <taxon>Eukaryota</taxon>
        <taxon>Metazoa</taxon>
        <taxon>Spiralia</taxon>
        <taxon>Lophotrochozoa</taxon>
        <taxon>Platyhelminthes</taxon>
        <taxon>Trematoda</taxon>
        <taxon>Digenea</taxon>
        <taxon>Plagiorchiida</taxon>
        <taxon>Troglotremata</taxon>
        <taxon>Troglotrematidae</taxon>
        <taxon>Paragonimus</taxon>
    </lineage>
</organism>
<evidence type="ECO:0000313" key="2">
    <source>
        <dbReference type="Proteomes" id="UP000748531"/>
    </source>
</evidence>
<dbReference type="OrthoDB" id="1937899at2759"/>
<reference evidence="1" key="1">
    <citation type="submission" date="2019-05" db="EMBL/GenBank/DDBJ databases">
        <title>Annotation for the trematode Paragonimus heterotremus.</title>
        <authorList>
            <person name="Choi Y.-J."/>
        </authorList>
    </citation>
    <scope>NUCLEOTIDE SEQUENCE</scope>
    <source>
        <strain evidence="1">LC</strain>
    </source>
</reference>
<gene>
    <name evidence="1" type="ORF">PHET_11171</name>
</gene>
<proteinExistence type="predicted"/>
<evidence type="ECO:0000313" key="1">
    <source>
        <dbReference type="EMBL" id="KAF5394549.1"/>
    </source>
</evidence>
<dbReference type="AlphaFoldDB" id="A0A8J4SYL8"/>
<protein>
    <submittedName>
        <fullName evidence="1">Uncharacterized protein</fullName>
    </submittedName>
</protein>
<keyword evidence="2" id="KW-1185">Reference proteome</keyword>
<dbReference type="EMBL" id="LUCH01018197">
    <property type="protein sequence ID" value="KAF5394549.1"/>
    <property type="molecule type" value="Genomic_DNA"/>
</dbReference>
<dbReference type="Proteomes" id="UP000748531">
    <property type="component" value="Unassembled WGS sequence"/>
</dbReference>
<comment type="caution">
    <text evidence="1">The sequence shown here is derived from an EMBL/GenBank/DDBJ whole genome shotgun (WGS) entry which is preliminary data.</text>
</comment>
<name>A0A8J4SYL8_9TREM</name>
<sequence length="248" mass="28396">MADSRNPTGSRTLRQTSLEEGFSGCNSLFSQVIRISVYTRKRERLSPQKTPDYSDSPPEVSEVPLVDVNELSPSENREASTNSVFTACPLNQLGESLDSLKSPIHHLPRLRWSQGHKVFFDVSYYSYGMIFGFQCSVVSSIPFVPFPERYVDKWSEYFVRLPCSPESLYPVTENGKKSLIARWNLIEKCLRQRISTPSELQKLHGRYGLFANHKLSDTQTENWSHCIHLLVLPTRLSKTVFLDMKELS</sequence>
<accession>A0A8J4SYL8</accession>